<protein>
    <submittedName>
        <fullName evidence="1">Uncharacterized protein</fullName>
    </submittedName>
</protein>
<evidence type="ECO:0000313" key="1">
    <source>
        <dbReference type="EMBL" id="EYC18439.1"/>
    </source>
</evidence>
<keyword evidence="2" id="KW-1185">Reference proteome</keyword>
<dbReference type="EMBL" id="JARK01001363">
    <property type="protein sequence ID" value="EYC18439.1"/>
    <property type="molecule type" value="Genomic_DNA"/>
</dbReference>
<name>A0A016USN5_9BILA</name>
<organism evidence="1 2">
    <name type="scientific">Ancylostoma ceylanicum</name>
    <dbReference type="NCBI Taxonomy" id="53326"/>
    <lineage>
        <taxon>Eukaryota</taxon>
        <taxon>Metazoa</taxon>
        <taxon>Ecdysozoa</taxon>
        <taxon>Nematoda</taxon>
        <taxon>Chromadorea</taxon>
        <taxon>Rhabditida</taxon>
        <taxon>Rhabditina</taxon>
        <taxon>Rhabditomorpha</taxon>
        <taxon>Strongyloidea</taxon>
        <taxon>Ancylostomatidae</taxon>
        <taxon>Ancylostomatinae</taxon>
        <taxon>Ancylostoma</taxon>
    </lineage>
</organism>
<gene>
    <name evidence="1" type="primary">Acey_s0027.g1518</name>
    <name evidence="1" type="ORF">Y032_0027g1518</name>
</gene>
<proteinExistence type="predicted"/>
<dbReference type="AlphaFoldDB" id="A0A016USN5"/>
<reference evidence="2" key="1">
    <citation type="journal article" date="2015" name="Nat. Genet.">
        <title>The genome and transcriptome of the zoonotic hookworm Ancylostoma ceylanicum identify infection-specific gene families.</title>
        <authorList>
            <person name="Schwarz E.M."/>
            <person name="Hu Y."/>
            <person name="Antoshechkin I."/>
            <person name="Miller M.M."/>
            <person name="Sternberg P.W."/>
            <person name="Aroian R.V."/>
        </authorList>
    </citation>
    <scope>NUCLEOTIDE SEQUENCE</scope>
    <source>
        <strain evidence="2">HY135</strain>
    </source>
</reference>
<comment type="caution">
    <text evidence="1">The sequence shown here is derived from an EMBL/GenBank/DDBJ whole genome shotgun (WGS) entry which is preliminary data.</text>
</comment>
<evidence type="ECO:0000313" key="2">
    <source>
        <dbReference type="Proteomes" id="UP000024635"/>
    </source>
</evidence>
<dbReference type="Proteomes" id="UP000024635">
    <property type="component" value="Unassembled WGS sequence"/>
</dbReference>
<sequence length="90" mass="10187">MFVGECKIGQGYRVWQSSPCLLLLLRMSRQSHVRVIFVHQNVHVDKSMSLFPIFVCHCPELIIAKGVAVHHVACQQLRRSISCSQAQEVA</sequence>
<accession>A0A016USN5</accession>